<sequence>MCQLRTYIITVGKDPYNLPPNTERGVDQTTFSPRAIADSDNANYRPEIDDDRQLVGARGADNQPTFRKFAREDQQTERSDATGHIPQGEVDDLLSSAPDGIKGISGRTRGAKVDAWKQDREVDRYMNDTELTDEEQDVEIGRATGRG</sequence>
<gene>
    <name evidence="2" type="ORF">PHACADRAFT_182452</name>
</gene>
<dbReference type="InParanoid" id="K5W2H0"/>
<dbReference type="KEGG" id="pco:PHACADRAFT_182452"/>
<feature type="compositionally biased region" description="Basic and acidic residues" evidence="1">
    <location>
        <begin position="69"/>
        <end position="81"/>
    </location>
</feature>
<evidence type="ECO:0000313" key="3">
    <source>
        <dbReference type="Proteomes" id="UP000008370"/>
    </source>
</evidence>
<name>K5W2H0_PHACS</name>
<dbReference type="Proteomes" id="UP000008370">
    <property type="component" value="Unassembled WGS sequence"/>
</dbReference>
<keyword evidence="3" id="KW-1185">Reference proteome</keyword>
<evidence type="ECO:0000256" key="1">
    <source>
        <dbReference type="SAM" id="MobiDB-lite"/>
    </source>
</evidence>
<feature type="region of interest" description="Disordered" evidence="1">
    <location>
        <begin position="19"/>
        <end position="113"/>
    </location>
</feature>
<dbReference type="AlphaFoldDB" id="K5W2H0"/>
<proteinExistence type="predicted"/>
<dbReference type="GeneID" id="18910084"/>
<reference evidence="2 3" key="1">
    <citation type="journal article" date="2012" name="BMC Genomics">
        <title>Comparative genomics of the white-rot fungi, Phanerochaete carnosa and P. chrysosporium, to elucidate the genetic basis of the distinct wood types they colonize.</title>
        <authorList>
            <person name="Suzuki H."/>
            <person name="MacDonald J."/>
            <person name="Syed K."/>
            <person name="Salamov A."/>
            <person name="Hori C."/>
            <person name="Aerts A."/>
            <person name="Henrissat B."/>
            <person name="Wiebenga A."/>
            <person name="vanKuyk P.A."/>
            <person name="Barry K."/>
            <person name="Lindquist E."/>
            <person name="LaButti K."/>
            <person name="Lapidus A."/>
            <person name="Lucas S."/>
            <person name="Coutinho P."/>
            <person name="Gong Y."/>
            <person name="Samejima M."/>
            <person name="Mahadevan R."/>
            <person name="Abou-Zaid M."/>
            <person name="de Vries R.P."/>
            <person name="Igarashi K."/>
            <person name="Yadav J.S."/>
            <person name="Grigoriev I.V."/>
            <person name="Master E.R."/>
        </authorList>
    </citation>
    <scope>NUCLEOTIDE SEQUENCE [LARGE SCALE GENOMIC DNA]</scope>
    <source>
        <strain evidence="2 3">HHB-10118-sp</strain>
    </source>
</reference>
<dbReference type="OrthoDB" id="3146826at2759"/>
<evidence type="ECO:0000313" key="2">
    <source>
        <dbReference type="EMBL" id="EKM58063.1"/>
    </source>
</evidence>
<dbReference type="HOGENOM" id="CLU_130541_0_0_1"/>
<organism evidence="2 3">
    <name type="scientific">Phanerochaete carnosa (strain HHB-10118-sp)</name>
    <name type="common">White-rot fungus</name>
    <name type="synonym">Peniophora carnosa</name>
    <dbReference type="NCBI Taxonomy" id="650164"/>
    <lineage>
        <taxon>Eukaryota</taxon>
        <taxon>Fungi</taxon>
        <taxon>Dikarya</taxon>
        <taxon>Basidiomycota</taxon>
        <taxon>Agaricomycotina</taxon>
        <taxon>Agaricomycetes</taxon>
        <taxon>Polyporales</taxon>
        <taxon>Phanerochaetaceae</taxon>
        <taxon>Phanerochaete</taxon>
    </lineage>
</organism>
<protein>
    <submittedName>
        <fullName evidence="2">Uncharacterized protein</fullName>
    </submittedName>
</protein>
<dbReference type="RefSeq" id="XP_007393391.1">
    <property type="nucleotide sequence ID" value="XM_007393329.1"/>
</dbReference>
<feature type="region of interest" description="Disordered" evidence="1">
    <location>
        <begin position="126"/>
        <end position="147"/>
    </location>
</feature>
<accession>K5W2H0</accession>
<dbReference type="EMBL" id="JH930470">
    <property type="protein sequence ID" value="EKM58063.1"/>
    <property type="molecule type" value="Genomic_DNA"/>
</dbReference>